<dbReference type="InterPro" id="IPR036895">
    <property type="entry name" value="Uracil-DNA_glycosylase-like_sf"/>
</dbReference>
<organism evidence="2 3">
    <name type="scientific">candidate division TA06 bacterium SM1_40</name>
    <dbReference type="NCBI Taxonomy" id="1703773"/>
    <lineage>
        <taxon>Bacteria</taxon>
        <taxon>Bacteria division TA06</taxon>
    </lineage>
</organism>
<evidence type="ECO:0000313" key="3">
    <source>
        <dbReference type="Proteomes" id="UP000051035"/>
    </source>
</evidence>
<dbReference type="Proteomes" id="UP000051035">
    <property type="component" value="Unassembled WGS sequence"/>
</dbReference>
<reference evidence="2 3" key="1">
    <citation type="journal article" date="2015" name="Microbiome">
        <title>Genomic resolution of linkages in carbon, nitrogen, and sulfur cycling among widespread estuary sediment bacteria.</title>
        <authorList>
            <person name="Baker B.J."/>
            <person name="Lazar C.S."/>
            <person name="Teske A.P."/>
            <person name="Dick G.J."/>
        </authorList>
    </citation>
    <scope>NUCLEOTIDE SEQUENCE [LARGE SCALE GENOMIC DNA]</scope>
    <source>
        <strain evidence="2">SM1_40</strain>
    </source>
</reference>
<accession>A0A0S8J8B4</accession>
<dbReference type="Gene3D" id="3.40.470.10">
    <property type="entry name" value="Uracil-DNA glycosylase-like domain"/>
    <property type="match status" value="1"/>
</dbReference>
<evidence type="ECO:0000313" key="2">
    <source>
        <dbReference type="EMBL" id="KPL05960.1"/>
    </source>
</evidence>
<dbReference type="InterPro" id="IPR005122">
    <property type="entry name" value="Uracil-DNA_glycosylase-like"/>
</dbReference>
<sequence length="202" mass="22085">MRVSKRVKCEEFPCTDVKHECYVIPGVDVNPGDISIVMISEAAPEDSGDYYYSKGDPLFAQTTVQAFRDAGEDVSSLGDVVGLGVYLTTAVKCGKTGYGIKAATIKECSSLLEKELGLFPKTKVLMLMGDVAIKAVNYIAKRAGEGRVIPAGSTYKIRGQEYFFQGKRVFPSYLQAGPSFFIEKSKRRMIAEDIGVALRLVK</sequence>
<gene>
    <name evidence="2" type="ORF">AMJ71_10310</name>
</gene>
<protein>
    <recommendedName>
        <fullName evidence="1">Uracil-DNA glycosylase-like domain-containing protein</fullName>
    </recommendedName>
</protein>
<evidence type="ECO:0000259" key="1">
    <source>
        <dbReference type="Pfam" id="PF03167"/>
    </source>
</evidence>
<dbReference type="EMBL" id="LJVA01000162">
    <property type="protein sequence ID" value="KPL05960.1"/>
    <property type="molecule type" value="Genomic_DNA"/>
</dbReference>
<dbReference type="Pfam" id="PF03167">
    <property type="entry name" value="UDG"/>
    <property type="match status" value="1"/>
</dbReference>
<comment type="caution">
    <text evidence="2">The sequence shown here is derived from an EMBL/GenBank/DDBJ whole genome shotgun (WGS) entry which is preliminary data.</text>
</comment>
<proteinExistence type="predicted"/>
<feature type="domain" description="Uracil-DNA glycosylase-like" evidence="1">
    <location>
        <begin position="33"/>
        <end position="173"/>
    </location>
</feature>
<dbReference type="SUPFAM" id="SSF52141">
    <property type="entry name" value="Uracil-DNA glycosylase-like"/>
    <property type="match status" value="1"/>
</dbReference>
<name>A0A0S8J8B4_UNCT6</name>
<dbReference type="AlphaFoldDB" id="A0A0S8J8B4"/>
<dbReference type="PATRIC" id="fig|1703773.3.peg.1011"/>